<dbReference type="SMART" id="SM00401">
    <property type="entry name" value="ZnF_GATA"/>
    <property type="match status" value="1"/>
</dbReference>
<dbReference type="PANTHER" id="PTHR10071:SF338">
    <property type="entry name" value="GATA-TYPE DOMAIN-CONTAINING PROTEIN"/>
    <property type="match status" value="1"/>
</dbReference>
<feature type="region of interest" description="Disordered" evidence="9">
    <location>
        <begin position="1"/>
        <end position="61"/>
    </location>
</feature>
<evidence type="ECO:0000313" key="11">
    <source>
        <dbReference type="EMBL" id="KYK59882.1"/>
    </source>
</evidence>
<dbReference type="InterPro" id="IPR039355">
    <property type="entry name" value="Transcription_factor_GATA"/>
</dbReference>
<feature type="compositionally biased region" description="Basic and acidic residues" evidence="9">
    <location>
        <begin position="16"/>
        <end position="29"/>
    </location>
</feature>
<feature type="region of interest" description="Disordered" evidence="9">
    <location>
        <begin position="530"/>
        <end position="659"/>
    </location>
</feature>
<comment type="subcellular location">
    <subcellularLocation>
        <location evidence="1">Nucleus</location>
    </subcellularLocation>
</comment>
<evidence type="ECO:0000256" key="8">
    <source>
        <dbReference type="PROSITE-ProRule" id="PRU00094"/>
    </source>
</evidence>
<keyword evidence="3 8" id="KW-0863">Zinc-finger</keyword>
<dbReference type="InParanoid" id="A0A151GS94"/>
<gene>
    <name evidence="11" type="ORF">DCS_01016</name>
</gene>
<feature type="compositionally biased region" description="Polar residues" evidence="9">
    <location>
        <begin position="741"/>
        <end position="762"/>
    </location>
</feature>
<proteinExistence type="predicted"/>
<dbReference type="Pfam" id="PF08550">
    <property type="entry name" value="GATA_AreA"/>
    <property type="match status" value="1"/>
</dbReference>
<dbReference type="Proteomes" id="UP000076580">
    <property type="component" value="Chromosome 01"/>
</dbReference>
<feature type="region of interest" description="Disordered" evidence="9">
    <location>
        <begin position="882"/>
        <end position="925"/>
    </location>
</feature>
<keyword evidence="7" id="KW-0539">Nucleus</keyword>
<keyword evidence="4" id="KW-0862">Zinc</keyword>
<feature type="domain" description="GATA-type" evidence="10">
    <location>
        <begin position="653"/>
        <end position="706"/>
    </location>
</feature>
<dbReference type="GO" id="GO:0042128">
    <property type="term" value="P:nitrate assimilation"/>
    <property type="evidence" value="ECO:0007669"/>
    <property type="project" value="UniProtKB-KW"/>
</dbReference>
<accession>A0A151GS94</accession>
<evidence type="ECO:0000256" key="6">
    <source>
        <dbReference type="ARBA" id="ARBA00023163"/>
    </source>
</evidence>
<evidence type="ECO:0000259" key="10">
    <source>
        <dbReference type="PROSITE" id="PS50114"/>
    </source>
</evidence>
<dbReference type="GO" id="GO:0000981">
    <property type="term" value="F:DNA-binding transcription factor activity, RNA polymerase II-specific"/>
    <property type="evidence" value="ECO:0007669"/>
    <property type="project" value="TreeGrafter"/>
</dbReference>
<evidence type="ECO:0000256" key="2">
    <source>
        <dbReference type="ARBA" id="ARBA00022723"/>
    </source>
</evidence>
<feature type="compositionally biased region" description="Low complexity" evidence="9">
    <location>
        <begin position="816"/>
        <end position="829"/>
    </location>
</feature>
<evidence type="ECO:0000313" key="12">
    <source>
        <dbReference type="Proteomes" id="UP000076580"/>
    </source>
</evidence>
<dbReference type="STRING" id="98403.A0A151GS94"/>
<feature type="compositionally biased region" description="Polar residues" evidence="9">
    <location>
        <begin position="586"/>
        <end position="609"/>
    </location>
</feature>
<dbReference type="InterPro" id="IPR013088">
    <property type="entry name" value="Znf_NHR/GATA"/>
</dbReference>
<dbReference type="PROSITE" id="PS50114">
    <property type="entry name" value="GATA_ZN_FINGER_2"/>
    <property type="match status" value="1"/>
</dbReference>
<keyword evidence="5" id="KW-0805">Transcription regulation</keyword>
<protein>
    <submittedName>
        <fullName evidence="11">Nitrogen response regulator</fullName>
    </submittedName>
</protein>
<sequence>MPTTNSRPVVAMDPTTTEHDYRFPRRPETRIGGPAVAGAPHNLPRDAAPSSVADGLKDDRDDTSGLLDAALFPSLHDAPLSVDQMKVDDPLATQVWKFFKTTKERLPNQRRMENLTWRMMALSMRKKTQSEEQRADQETLGKPENRPARHSSQNAPSGIAQLRKTSEYNDGGLESMNVDDFLETGAPIRFMSPPPSEFANDPSRPSFIPIKSRRESDNTCFVPQSVPHTQRGRDDEFGYVTRHLRKTSIDERRSRKRPADFSPTMAAVDRGTLNHDVDIPLPAFSLDGTSPIAMQQQAIASGNSSMLFNLDTFMDDPVAGSTGPVPQHFSFSPSSSPMIPTGAFSSMYNNPSAAPMNYAANLYSPSGSAFQSTNSTPLPLMENDAFYFASQAVGQQQSSAYRQPDSQNMGTSVDQSQQFMYSNASGGSGMYMPTVAESATTVSAYGTAPSSFSHIDPAQVFRPDNQSANPSVSVRQDTSMFSFGADSDEDESNMTDDRVMPMQSDYLPAVDEAGSGSMGWDASLPGQFSTRAARFPGGPPRKQVTIGGSTTEYVESSGERDGNALARSRSQSFRQKDDAQQKIPRNASTPSHLATTHGTSEQMAQSLPTSPGGDVPAAKSGHSSAAASRATSPLVPKRTSSTNLPPAGGNQEGSSTTSCTNCFTQTTPLWRRNPEGQPLCNACGLFLKLHGVVRPLSLKTDFIKKRNRGTGGNSSLGSGGKSRKNNMASSAGVAPRKGSSLHMSTTGAASKNASQPGTTSPPSRRVMGHPISGTSKAGGTPAAQFGNLASAAGTAGVKGAVPIAAAPFKPNPGPGASSASHTPTASSSSKRQRRNDENTGSDASTRMDVNASGETVIPQTIARSFGHPSNIGSISGTLMSSSFGVSQDSPISPDGVSHGSPISSNSVMPMAPHRPNTGASTRPQEWEWLTMSL</sequence>
<feature type="region of interest" description="Disordered" evidence="9">
    <location>
        <begin position="806"/>
        <end position="850"/>
    </location>
</feature>
<keyword evidence="12" id="KW-1185">Reference proteome</keyword>
<reference evidence="11 12" key="1">
    <citation type="journal article" date="2016" name="Sci. Rep.">
        <title>Insights into Adaptations to a Near-Obligate Nematode Endoparasitic Lifestyle from the Finished Genome of Drechmeria coniospora.</title>
        <authorList>
            <person name="Zhang L."/>
            <person name="Zhou Z."/>
            <person name="Guo Q."/>
            <person name="Fokkens L."/>
            <person name="Miskei M."/>
            <person name="Pocsi I."/>
            <person name="Zhang W."/>
            <person name="Chen M."/>
            <person name="Wang L."/>
            <person name="Sun Y."/>
            <person name="Donzelli B.G."/>
            <person name="Gibson D.M."/>
            <person name="Nelson D.R."/>
            <person name="Luo J.G."/>
            <person name="Rep M."/>
            <person name="Liu H."/>
            <person name="Yang S."/>
            <person name="Wang J."/>
            <person name="Krasnoff S.B."/>
            <person name="Xu Y."/>
            <person name="Molnar I."/>
            <person name="Lin M."/>
        </authorList>
    </citation>
    <scope>NUCLEOTIDE SEQUENCE [LARGE SCALE GENOMIC DNA]</scope>
    <source>
        <strain evidence="11 12">ARSEF 6962</strain>
    </source>
</reference>
<dbReference type="CDD" id="cd00202">
    <property type="entry name" value="ZnF_GATA"/>
    <property type="match status" value="1"/>
</dbReference>
<evidence type="ECO:0000256" key="7">
    <source>
        <dbReference type="ARBA" id="ARBA00023242"/>
    </source>
</evidence>
<evidence type="ECO:0000256" key="5">
    <source>
        <dbReference type="ARBA" id="ARBA00023015"/>
    </source>
</evidence>
<evidence type="ECO:0000256" key="9">
    <source>
        <dbReference type="SAM" id="MobiDB-lite"/>
    </source>
</evidence>
<dbReference type="FunFam" id="3.30.50.10:FF:000007">
    <property type="entry name" value="Nitrogen regulatory AreA, N-terminal"/>
    <property type="match status" value="1"/>
</dbReference>
<evidence type="ECO:0000256" key="3">
    <source>
        <dbReference type="ARBA" id="ARBA00022771"/>
    </source>
</evidence>
<dbReference type="EMBL" id="LAYC01000001">
    <property type="protein sequence ID" value="KYK59882.1"/>
    <property type="molecule type" value="Genomic_DNA"/>
</dbReference>
<dbReference type="RefSeq" id="XP_040659234.1">
    <property type="nucleotide sequence ID" value="XM_040798351.1"/>
</dbReference>
<evidence type="ECO:0000256" key="4">
    <source>
        <dbReference type="ARBA" id="ARBA00022833"/>
    </source>
</evidence>
<dbReference type="PRINTS" id="PR00619">
    <property type="entry name" value="GATAZNFINGER"/>
</dbReference>
<evidence type="ECO:0000256" key="1">
    <source>
        <dbReference type="ARBA" id="ARBA00004123"/>
    </source>
</evidence>
<dbReference type="Gene3D" id="3.30.50.10">
    <property type="entry name" value="Erythroid Transcription Factor GATA-1, subunit A"/>
    <property type="match status" value="1"/>
</dbReference>
<keyword evidence="6" id="KW-0804">Transcription</keyword>
<dbReference type="PANTHER" id="PTHR10071">
    <property type="entry name" value="TRANSCRIPTION FACTOR GATA FAMILY MEMBER"/>
    <property type="match status" value="1"/>
</dbReference>
<comment type="caution">
    <text evidence="11">The sequence shown here is derived from an EMBL/GenBank/DDBJ whole genome shotgun (WGS) entry which is preliminary data.</text>
</comment>
<dbReference type="InterPro" id="IPR000679">
    <property type="entry name" value="Znf_GATA"/>
</dbReference>
<keyword evidence="2" id="KW-0479">Metal-binding</keyword>
<dbReference type="SUPFAM" id="SSF57716">
    <property type="entry name" value="Glucocorticoid receptor-like (DNA-binding domain)"/>
    <property type="match status" value="1"/>
</dbReference>
<feature type="region of interest" description="Disordered" evidence="9">
    <location>
        <begin position="186"/>
        <end position="233"/>
    </location>
</feature>
<dbReference type="Pfam" id="PF00320">
    <property type="entry name" value="GATA"/>
    <property type="match status" value="1"/>
</dbReference>
<feature type="compositionally biased region" description="Low complexity" evidence="9">
    <location>
        <begin position="617"/>
        <end position="632"/>
    </location>
</feature>
<feature type="compositionally biased region" description="Polar residues" evidence="9">
    <location>
        <begin position="218"/>
        <end position="228"/>
    </location>
</feature>
<feature type="compositionally biased region" description="Gly residues" evidence="9">
    <location>
        <begin position="709"/>
        <end position="720"/>
    </location>
</feature>
<dbReference type="PROSITE" id="PS00344">
    <property type="entry name" value="GATA_ZN_FINGER_1"/>
    <property type="match status" value="1"/>
</dbReference>
<dbReference type="GO" id="GO:0008270">
    <property type="term" value="F:zinc ion binding"/>
    <property type="evidence" value="ECO:0007669"/>
    <property type="project" value="UniProtKB-KW"/>
</dbReference>
<organism evidence="11 12">
    <name type="scientific">Drechmeria coniospora</name>
    <name type="common">Nematophagous fungus</name>
    <name type="synonym">Meria coniospora</name>
    <dbReference type="NCBI Taxonomy" id="98403"/>
    <lineage>
        <taxon>Eukaryota</taxon>
        <taxon>Fungi</taxon>
        <taxon>Dikarya</taxon>
        <taxon>Ascomycota</taxon>
        <taxon>Pezizomycotina</taxon>
        <taxon>Sordariomycetes</taxon>
        <taxon>Hypocreomycetidae</taxon>
        <taxon>Hypocreales</taxon>
        <taxon>Ophiocordycipitaceae</taxon>
        <taxon>Drechmeria</taxon>
    </lineage>
</organism>
<dbReference type="GeneID" id="63713659"/>
<dbReference type="GO" id="GO:0000122">
    <property type="term" value="P:negative regulation of transcription by RNA polymerase II"/>
    <property type="evidence" value="ECO:0007669"/>
    <property type="project" value="TreeGrafter"/>
</dbReference>
<dbReference type="GO" id="GO:0045944">
    <property type="term" value="P:positive regulation of transcription by RNA polymerase II"/>
    <property type="evidence" value="ECO:0007669"/>
    <property type="project" value="TreeGrafter"/>
</dbReference>
<feature type="compositionally biased region" description="Basic and acidic residues" evidence="9">
    <location>
        <begin position="128"/>
        <end position="147"/>
    </location>
</feature>
<feature type="region of interest" description="Disordered" evidence="9">
    <location>
        <begin position="124"/>
        <end position="161"/>
    </location>
</feature>
<dbReference type="AlphaFoldDB" id="A0A151GS94"/>
<name>A0A151GS94_DRECN</name>
<dbReference type="InterPro" id="IPR013860">
    <property type="entry name" value="AreA_GATA"/>
</dbReference>
<feature type="region of interest" description="Disordered" evidence="9">
    <location>
        <begin position="704"/>
        <end position="779"/>
    </location>
</feature>
<dbReference type="GO" id="GO:0000978">
    <property type="term" value="F:RNA polymerase II cis-regulatory region sequence-specific DNA binding"/>
    <property type="evidence" value="ECO:0007669"/>
    <property type="project" value="TreeGrafter"/>
</dbReference>
<dbReference type="GO" id="GO:0005634">
    <property type="term" value="C:nucleus"/>
    <property type="evidence" value="ECO:0007669"/>
    <property type="project" value="UniProtKB-SubCell"/>
</dbReference>